<evidence type="ECO:0000256" key="1">
    <source>
        <dbReference type="ARBA" id="ARBA00009402"/>
    </source>
</evidence>
<keyword evidence="2" id="KW-0815">Transposition</keyword>
<evidence type="ECO:0000256" key="2">
    <source>
        <dbReference type="ARBA" id="ARBA00022578"/>
    </source>
</evidence>
<proteinExistence type="inferred from homology"/>
<evidence type="ECO:0000259" key="6">
    <source>
        <dbReference type="Pfam" id="PF13700"/>
    </source>
</evidence>
<keyword evidence="4" id="KW-0233">DNA recombination</keyword>
<protein>
    <submittedName>
        <fullName evidence="7">Transposase and inactivated derivatives, TnpA family</fullName>
    </submittedName>
</protein>
<feature type="domain" description="DUF4158" evidence="6">
    <location>
        <begin position="6"/>
        <end position="166"/>
    </location>
</feature>
<evidence type="ECO:0000256" key="4">
    <source>
        <dbReference type="ARBA" id="ARBA00023172"/>
    </source>
</evidence>
<dbReference type="InterPro" id="IPR025296">
    <property type="entry name" value="DUF4158"/>
</dbReference>
<dbReference type="RefSeq" id="WP_283407287.1">
    <property type="nucleotide sequence ID" value="NZ_FXUI01000039.1"/>
</dbReference>
<evidence type="ECO:0000259" key="5">
    <source>
        <dbReference type="Pfam" id="PF01526"/>
    </source>
</evidence>
<dbReference type="EMBL" id="FXUI01000039">
    <property type="protein sequence ID" value="SMP83080.1"/>
    <property type="molecule type" value="Genomic_DNA"/>
</dbReference>
<comment type="caution">
    <text evidence="7">The sequence shown here is derived from an EMBL/GenBank/DDBJ whole genome shotgun (WGS) entry which is preliminary data.</text>
</comment>
<evidence type="ECO:0000313" key="8">
    <source>
        <dbReference type="Proteomes" id="UP001157910"/>
    </source>
</evidence>
<dbReference type="NCBIfam" id="NF033527">
    <property type="entry name" value="transpos_Tn3"/>
    <property type="match status" value="1"/>
</dbReference>
<keyword evidence="8" id="KW-1185">Reference proteome</keyword>
<name>A0ABY1QYC2_9SPHN</name>
<gene>
    <name evidence="7" type="ORF">SAMN06296065_1393</name>
</gene>
<dbReference type="InterPro" id="IPR047653">
    <property type="entry name" value="Tn3-like_transpos"/>
</dbReference>
<evidence type="ECO:0000256" key="3">
    <source>
        <dbReference type="ARBA" id="ARBA00023125"/>
    </source>
</evidence>
<feature type="domain" description="Tn3 transposase DDE" evidence="5">
    <location>
        <begin position="579"/>
        <end position="965"/>
    </location>
</feature>
<evidence type="ECO:0000313" key="7">
    <source>
        <dbReference type="EMBL" id="SMP83080.1"/>
    </source>
</evidence>
<accession>A0ABY1QYC2</accession>
<comment type="similarity">
    <text evidence="1">Belongs to the transposase 7 family.</text>
</comment>
<keyword evidence="3" id="KW-0238">DNA-binding</keyword>
<dbReference type="Proteomes" id="UP001157910">
    <property type="component" value="Unassembled WGS sequence"/>
</dbReference>
<organism evidence="7 8">
    <name type="scientific">Novosphingobium panipatense</name>
    <dbReference type="NCBI Taxonomy" id="428991"/>
    <lineage>
        <taxon>Bacteria</taxon>
        <taxon>Pseudomonadati</taxon>
        <taxon>Pseudomonadota</taxon>
        <taxon>Alphaproteobacteria</taxon>
        <taxon>Sphingomonadales</taxon>
        <taxon>Sphingomonadaceae</taxon>
        <taxon>Novosphingobium</taxon>
    </lineage>
</organism>
<sequence length="989" mass="110220">MSPKTILSPAQRMAIFDPPTDRETIERIYTLGPDDLMQVMKRRGGANRIGYAVQICYLRHPGRGLLPGEVPATAMVALLCEQSGCHPNDFPAYAARATTLREHRAEIEAWLDLRPFSRSDVRTMLSLGLEIAASTDRGETIVAGMVDRLRLDRIVLPAASTLERIALIARTQARKAANIGLIRDCSAEQEAALEQLVTSDDHGRTPLGWIRDWSESPSASNLKALVARLDTVRAIGITADRARRIHAARYAVIARTAGIVTAQHLRRLERSRRLAMLTAFAIEMEAALTDAALVMVEKMVGSLFRRADRTRSNRLLGQARLLKDTARIHVQLGRLLLNAYADGRDAFAAIEDRLGWDELVRSVRCAEDLTQAGDDGLAEVVERYPAARKFAPTFLAAFTFRASRAGDPLLSAVETLKKMYRDGRSALPKQVPTSFIKPRWRKVVQPEGGTIDRRAYEMAVIVHLRERIGSGSIWVDGSRAYRTLDDYLLPVPAFETMRADNTLNLAVSSDFAAWIDERRTLLSRRMSEVERAAAADELTDVTIERGQLLISPFRRIVSDDAETLKARLYAMLPRVRITDLLVEVAAWSGFSDHFVHSRSGAPASDQSALMAAILADATNLGLGRMAESSRGLTLARLRWTAEWHVRDETYLSALAAIVDCHTAHPLASVWGPGDTSSSDGQFFRAGGRGEARADHNARYGSEPGVLFYTHVTDRFTPFHTKVIAANAGEAAHVLDGLLDHESELVIREHATDTAGAVDHVFGMCHLLGFRFAPRIRDLNERRLYGLSPLDLWPTLRALVAGPVNVRALEENWDETLRLAASIRAGTVSASAMLRKLAGYPRQNPVARALREIGRIKRTLFMLDWFDDPEQRRRTGSILNKGEARNALARAIFFNRLGELRDRTFENQRHRASGLTLATAAVTLWNTVYLDRAVRHLRADGIDVPDELVTHVAPLGWEHIGLTGDYLWSEIDKPRDRFRPLRIQPTWREP</sequence>
<reference evidence="7 8" key="1">
    <citation type="submission" date="2017-05" db="EMBL/GenBank/DDBJ databases">
        <authorList>
            <person name="Varghese N."/>
            <person name="Submissions S."/>
        </authorList>
    </citation>
    <scope>NUCLEOTIDE SEQUENCE [LARGE SCALE GENOMIC DNA]</scope>
    <source>
        <strain evidence="7 8">SM16</strain>
    </source>
</reference>
<dbReference type="Pfam" id="PF01526">
    <property type="entry name" value="DDE_Tnp_Tn3"/>
    <property type="match status" value="1"/>
</dbReference>
<dbReference type="Pfam" id="PF13700">
    <property type="entry name" value="DUF4158"/>
    <property type="match status" value="1"/>
</dbReference>
<dbReference type="InterPro" id="IPR002513">
    <property type="entry name" value="Tn3_Tnp_DDE_dom"/>
</dbReference>